<dbReference type="Proteomes" id="UP000294830">
    <property type="component" value="Unassembled WGS sequence"/>
</dbReference>
<dbReference type="Gene3D" id="1.10.720.30">
    <property type="entry name" value="SAP domain"/>
    <property type="match status" value="1"/>
</dbReference>
<dbReference type="InterPro" id="IPR036361">
    <property type="entry name" value="SAP_dom_sf"/>
</dbReference>
<reference evidence="1 2" key="1">
    <citation type="submission" date="2019-03" db="EMBL/GenBank/DDBJ databases">
        <title>Genomic Encyclopedia of Archaeal and Bacterial Type Strains, Phase II (KMG-II): from individual species to whole genera.</title>
        <authorList>
            <person name="Goeker M."/>
        </authorList>
    </citation>
    <scope>NUCLEOTIDE SEQUENCE [LARGE SCALE GENOMIC DNA]</scope>
    <source>
        <strain evidence="1 2">RL-C</strain>
    </source>
</reference>
<evidence type="ECO:0000313" key="2">
    <source>
        <dbReference type="Proteomes" id="UP000294830"/>
    </source>
</evidence>
<gene>
    <name evidence="1" type="ORF">CLV25_101270</name>
</gene>
<dbReference type="EMBL" id="SLWB01000001">
    <property type="protein sequence ID" value="TCN73052.1"/>
    <property type="molecule type" value="Genomic_DNA"/>
</dbReference>
<sequence>MLVLRFNISTFADILRAMEQKNNPLHGKTLEAILTELQTRYGWEGLAIRININCFKENPSIKSSLKFLRRTPWAREKVEALYLHSMKR</sequence>
<comment type="caution">
    <text evidence="1">The sequence shown here is derived from an EMBL/GenBank/DDBJ whole genome shotgun (WGS) entry which is preliminary data.</text>
</comment>
<dbReference type="Pfam" id="PF09905">
    <property type="entry name" value="VF530"/>
    <property type="match status" value="1"/>
</dbReference>
<keyword evidence="2" id="KW-1185">Reference proteome</keyword>
<evidence type="ECO:0000313" key="1">
    <source>
        <dbReference type="EMBL" id="TCN73052.1"/>
    </source>
</evidence>
<accession>A0A4R2EVK1</accession>
<proteinExistence type="predicted"/>
<dbReference type="InterPro" id="IPR018668">
    <property type="entry name" value="DNA-binding_VF530-like"/>
</dbReference>
<name>A0A4R2EVK1_9BACT</name>
<dbReference type="AlphaFoldDB" id="A0A4R2EVK1"/>
<protein>
    <submittedName>
        <fullName evidence="1">Uncharacterized protein DUF2132</fullName>
    </submittedName>
</protein>
<organism evidence="1 2">
    <name type="scientific">Acetobacteroides hydrogenigenes</name>
    <dbReference type="NCBI Taxonomy" id="979970"/>
    <lineage>
        <taxon>Bacteria</taxon>
        <taxon>Pseudomonadati</taxon>
        <taxon>Bacteroidota</taxon>
        <taxon>Bacteroidia</taxon>
        <taxon>Bacteroidales</taxon>
        <taxon>Rikenellaceae</taxon>
        <taxon>Acetobacteroides</taxon>
    </lineage>
</organism>
<dbReference type="GO" id="GO:0003677">
    <property type="term" value="F:DNA binding"/>
    <property type="evidence" value="ECO:0007669"/>
    <property type="project" value="InterPro"/>
</dbReference>